<keyword evidence="1" id="KW-0472">Membrane</keyword>
<proteinExistence type="predicted"/>
<dbReference type="PANTHER" id="PTHR13527:SF0">
    <property type="entry name" value="SAYSVFN DOMAIN-CONTAINING PROTEIN 1"/>
    <property type="match status" value="1"/>
</dbReference>
<dbReference type="InterPro" id="IPR019387">
    <property type="entry name" value="SAYSvFN_dom"/>
</dbReference>
<sequence length="113" mass="12606">MCEPLSGSRARVEQALVARLGLSRWIANLIARAPVFRVTLWLIGLRWARTHDVGPIYVLCTGFALIFTNLGGARRKGELSAYSVFNPGARALPGQLMAEDFDDAILHRQRRDE</sequence>
<dbReference type="PANTHER" id="PTHR13527">
    <property type="entry name" value="SAYSVFN DOMAIN-CONTAINING PROTEIN 1"/>
    <property type="match status" value="1"/>
</dbReference>
<keyword evidence="1" id="KW-1133">Transmembrane helix</keyword>
<feature type="domain" description="SAYSvFN" evidence="2">
    <location>
        <begin position="38"/>
        <end position="104"/>
    </location>
</feature>
<evidence type="ECO:0000259" key="2">
    <source>
        <dbReference type="Pfam" id="PF10260"/>
    </source>
</evidence>
<dbReference type="EMBL" id="HBEW01002754">
    <property type="protein sequence ID" value="CAD8579443.1"/>
    <property type="molecule type" value="Transcribed_RNA"/>
</dbReference>
<name>A0A7S0PK24_9CHLO</name>
<keyword evidence="1" id="KW-0812">Transmembrane</keyword>
<accession>A0A7S0PK24</accession>
<feature type="transmembrane region" description="Helical" evidence="1">
    <location>
        <begin position="29"/>
        <end position="48"/>
    </location>
</feature>
<protein>
    <recommendedName>
        <fullName evidence="2">SAYSvFN domain-containing protein</fullName>
    </recommendedName>
</protein>
<organism evidence="3">
    <name type="scientific">Ostreococcus mediterraneus</name>
    <dbReference type="NCBI Taxonomy" id="1486918"/>
    <lineage>
        <taxon>Eukaryota</taxon>
        <taxon>Viridiplantae</taxon>
        <taxon>Chlorophyta</taxon>
        <taxon>Mamiellophyceae</taxon>
        <taxon>Mamiellales</taxon>
        <taxon>Bathycoccaceae</taxon>
        <taxon>Ostreococcus</taxon>
    </lineage>
</organism>
<dbReference type="InterPro" id="IPR039159">
    <property type="entry name" value="SAYSD1"/>
</dbReference>
<dbReference type="AlphaFoldDB" id="A0A7S0PK24"/>
<gene>
    <name evidence="3" type="ORF">OMED0929_LOCUS2266</name>
</gene>
<reference evidence="3" key="1">
    <citation type="submission" date="2021-01" db="EMBL/GenBank/DDBJ databases">
        <authorList>
            <person name="Corre E."/>
            <person name="Pelletier E."/>
            <person name="Niang G."/>
            <person name="Scheremetjew M."/>
            <person name="Finn R."/>
            <person name="Kale V."/>
            <person name="Holt S."/>
            <person name="Cochrane G."/>
            <person name="Meng A."/>
            <person name="Brown T."/>
            <person name="Cohen L."/>
        </authorList>
    </citation>
    <scope>NUCLEOTIDE SEQUENCE</scope>
    <source>
        <strain evidence="3">Clade-D-RCC2572</strain>
    </source>
</reference>
<feature type="transmembrane region" description="Helical" evidence="1">
    <location>
        <begin position="54"/>
        <end position="73"/>
    </location>
</feature>
<dbReference type="Pfam" id="PF10260">
    <property type="entry name" value="SAYSvFN"/>
    <property type="match status" value="1"/>
</dbReference>
<evidence type="ECO:0000313" key="3">
    <source>
        <dbReference type="EMBL" id="CAD8579443.1"/>
    </source>
</evidence>
<evidence type="ECO:0000256" key="1">
    <source>
        <dbReference type="SAM" id="Phobius"/>
    </source>
</evidence>